<comment type="similarity">
    <text evidence="1">Belongs to the flagella basal body rod proteins family.</text>
</comment>
<protein>
    <submittedName>
        <fullName evidence="3">Flagellar biosynthesis protein FlgB</fullName>
    </submittedName>
</protein>
<dbReference type="KEGG" id="aace:A0U92_11590"/>
<dbReference type="OrthoDB" id="9788334at2"/>
<organism evidence="3 4">
    <name type="scientific">Acetobacter aceti</name>
    <dbReference type="NCBI Taxonomy" id="435"/>
    <lineage>
        <taxon>Bacteria</taxon>
        <taxon>Pseudomonadati</taxon>
        <taxon>Pseudomonadota</taxon>
        <taxon>Alphaproteobacteria</taxon>
        <taxon>Acetobacterales</taxon>
        <taxon>Acetobacteraceae</taxon>
        <taxon>Acetobacter</taxon>
        <taxon>Acetobacter subgen. Acetobacter</taxon>
    </lineage>
</organism>
<gene>
    <name evidence="3" type="ORF">A0U92_11590</name>
</gene>
<dbReference type="AlphaFoldDB" id="A0A1U9KHN7"/>
<keyword evidence="3" id="KW-0966">Cell projection</keyword>
<dbReference type="InterPro" id="IPR019776">
    <property type="entry name" value="Flagellar_basal_body_rod_CS"/>
</dbReference>
<evidence type="ECO:0000256" key="2">
    <source>
        <dbReference type="SAM" id="MobiDB-lite"/>
    </source>
</evidence>
<dbReference type="STRING" id="435.A0U92_11590"/>
<proteinExistence type="inferred from homology"/>
<accession>A0A1U9KHN7</accession>
<dbReference type="Proteomes" id="UP000188937">
    <property type="component" value="Chromosome"/>
</dbReference>
<dbReference type="RefSeq" id="WP_077813379.1">
    <property type="nucleotide sequence ID" value="NZ_CP014692.1"/>
</dbReference>
<keyword evidence="3" id="KW-0969">Cilium</keyword>
<evidence type="ECO:0000313" key="3">
    <source>
        <dbReference type="EMBL" id="AQS85325.1"/>
    </source>
</evidence>
<dbReference type="EMBL" id="CP014692">
    <property type="protein sequence ID" value="AQS85325.1"/>
    <property type="molecule type" value="Genomic_DNA"/>
</dbReference>
<evidence type="ECO:0000256" key="1">
    <source>
        <dbReference type="ARBA" id="ARBA00009677"/>
    </source>
</evidence>
<dbReference type="PROSITE" id="PS00588">
    <property type="entry name" value="FLAGELLA_BB_ROD"/>
    <property type="match status" value="1"/>
</dbReference>
<evidence type="ECO:0000313" key="4">
    <source>
        <dbReference type="Proteomes" id="UP000188937"/>
    </source>
</evidence>
<sequence>MFDASRPAAGGVDLFGLAQRRMEWLDNREQVLAANIANADTPEYVAKDLAPFESMLSQFEGELATTSERHIAGKSGRYQKSDASSETQSLDGNRVSLETQMQLVAETADEQRLATNVYSSYRSMLNSVLGK</sequence>
<feature type="compositionally biased region" description="Polar residues" evidence="2">
    <location>
        <begin position="81"/>
        <end position="90"/>
    </location>
</feature>
<keyword evidence="4" id="KW-1185">Reference proteome</keyword>
<feature type="region of interest" description="Disordered" evidence="2">
    <location>
        <begin position="70"/>
        <end position="90"/>
    </location>
</feature>
<keyword evidence="3" id="KW-0282">Flagellum</keyword>
<reference evidence="3 4" key="1">
    <citation type="submission" date="2016-03" db="EMBL/GenBank/DDBJ databases">
        <title>Acetic acid bacteria sequencing.</title>
        <authorList>
            <person name="Brandt J."/>
            <person name="Jakob F."/>
            <person name="Vogel R.F."/>
        </authorList>
    </citation>
    <scope>NUCLEOTIDE SEQUENCE [LARGE SCALE GENOMIC DNA]</scope>
    <source>
        <strain evidence="3 4">TMW2.1153</strain>
    </source>
</reference>
<name>A0A1U9KHN7_ACEAC</name>